<dbReference type="InterPro" id="IPR027417">
    <property type="entry name" value="P-loop_NTPase"/>
</dbReference>
<dbReference type="SMART" id="SM00487">
    <property type="entry name" value="DEXDc"/>
    <property type="match status" value="1"/>
</dbReference>
<dbReference type="Pfam" id="PF00271">
    <property type="entry name" value="Helicase_C"/>
    <property type="match status" value="1"/>
</dbReference>
<dbReference type="Gene3D" id="3.30.160.20">
    <property type="match status" value="1"/>
</dbReference>
<evidence type="ECO:0000256" key="4">
    <source>
        <dbReference type="ARBA" id="ARBA00022840"/>
    </source>
</evidence>
<evidence type="ECO:0000259" key="6">
    <source>
        <dbReference type="PROSITE" id="PS51194"/>
    </source>
</evidence>
<keyword evidence="4" id="KW-0067">ATP-binding</keyword>
<keyword evidence="1" id="KW-0547">Nucleotide-binding</keyword>
<feature type="domain" description="Helicase C-terminal" evidence="6">
    <location>
        <begin position="535"/>
        <end position="704"/>
    </location>
</feature>
<dbReference type="GeneID" id="114250114"/>
<protein>
    <submittedName>
        <fullName evidence="8">ATP-dependent RNA helicase DHX30-like</fullName>
    </submittedName>
</protein>
<dbReference type="InterPro" id="IPR001650">
    <property type="entry name" value="Helicase_C-like"/>
</dbReference>
<dbReference type="GO" id="GO:0005634">
    <property type="term" value="C:nucleus"/>
    <property type="evidence" value="ECO:0007669"/>
    <property type="project" value="TreeGrafter"/>
</dbReference>
<keyword evidence="3" id="KW-0347">Helicase</keyword>
<dbReference type="InterPro" id="IPR011545">
    <property type="entry name" value="DEAD/DEAH_box_helicase_dom"/>
</dbReference>
<gene>
    <name evidence="8" type="primary">LOC114250114</name>
</gene>
<dbReference type="PROSITE" id="PS51192">
    <property type="entry name" value="HELICASE_ATP_BIND_1"/>
    <property type="match status" value="1"/>
</dbReference>
<evidence type="ECO:0000256" key="1">
    <source>
        <dbReference type="ARBA" id="ARBA00022741"/>
    </source>
</evidence>
<dbReference type="GO" id="GO:0005737">
    <property type="term" value="C:cytoplasm"/>
    <property type="evidence" value="ECO:0007669"/>
    <property type="project" value="TreeGrafter"/>
</dbReference>
<dbReference type="RefSeq" id="XP_028039651.1">
    <property type="nucleotide sequence ID" value="XM_028183850.1"/>
</dbReference>
<dbReference type="PROSITE" id="PS51194">
    <property type="entry name" value="HELICASE_CTER"/>
    <property type="match status" value="1"/>
</dbReference>
<dbReference type="SUPFAM" id="SSF52540">
    <property type="entry name" value="P-loop containing nucleoside triphosphate hydrolases"/>
    <property type="match status" value="1"/>
</dbReference>
<dbReference type="PANTHER" id="PTHR18934:SF257">
    <property type="entry name" value="ATP-DEPENDENT RNA HELICASE DHX30"/>
    <property type="match status" value="1"/>
</dbReference>
<dbReference type="CDD" id="cd17917">
    <property type="entry name" value="DEXHc_RHA-like"/>
    <property type="match status" value="1"/>
</dbReference>
<dbReference type="GO" id="GO:0003724">
    <property type="term" value="F:RNA helicase activity"/>
    <property type="evidence" value="ECO:0007669"/>
    <property type="project" value="TreeGrafter"/>
</dbReference>
<evidence type="ECO:0000313" key="8">
    <source>
        <dbReference type="RefSeq" id="XP_028039651.1"/>
    </source>
</evidence>
<dbReference type="SMART" id="SM00490">
    <property type="entry name" value="HELICc"/>
    <property type="match status" value="1"/>
</dbReference>
<dbReference type="GO" id="GO:0005524">
    <property type="term" value="F:ATP binding"/>
    <property type="evidence" value="ECO:0007669"/>
    <property type="project" value="UniProtKB-KW"/>
</dbReference>
<dbReference type="GO" id="GO:0002151">
    <property type="term" value="F:G-quadruplex RNA binding"/>
    <property type="evidence" value="ECO:0007669"/>
    <property type="project" value="TreeGrafter"/>
</dbReference>
<evidence type="ECO:0000313" key="7">
    <source>
        <dbReference type="Proteomes" id="UP000504629"/>
    </source>
</evidence>
<dbReference type="Proteomes" id="UP000504629">
    <property type="component" value="Unplaced"/>
</dbReference>
<accession>A0A6J2KBJ0</accession>
<dbReference type="KEGG" id="bman:114250114"/>
<evidence type="ECO:0000259" key="5">
    <source>
        <dbReference type="PROSITE" id="PS51192"/>
    </source>
</evidence>
<evidence type="ECO:0000256" key="3">
    <source>
        <dbReference type="ARBA" id="ARBA00022806"/>
    </source>
</evidence>
<dbReference type="AlphaFoldDB" id="A0A6J2KBJ0"/>
<keyword evidence="7" id="KW-1185">Reference proteome</keyword>
<dbReference type="InterPro" id="IPR014001">
    <property type="entry name" value="Helicase_ATP-bd"/>
</dbReference>
<dbReference type="Gene3D" id="3.40.50.300">
    <property type="entry name" value="P-loop containing nucleotide triphosphate hydrolases"/>
    <property type="match status" value="2"/>
</dbReference>
<name>A0A6J2KBJ0_BOMMA</name>
<evidence type="ECO:0000256" key="2">
    <source>
        <dbReference type="ARBA" id="ARBA00022801"/>
    </source>
</evidence>
<organism evidence="7 8">
    <name type="scientific">Bombyx mandarina</name>
    <name type="common">Wild silk moth</name>
    <name type="synonym">Wild silkworm</name>
    <dbReference type="NCBI Taxonomy" id="7092"/>
    <lineage>
        <taxon>Eukaryota</taxon>
        <taxon>Metazoa</taxon>
        <taxon>Ecdysozoa</taxon>
        <taxon>Arthropoda</taxon>
        <taxon>Hexapoda</taxon>
        <taxon>Insecta</taxon>
        <taxon>Pterygota</taxon>
        <taxon>Neoptera</taxon>
        <taxon>Endopterygota</taxon>
        <taxon>Lepidoptera</taxon>
        <taxon>Glossata</taxon>
        <taxon>Ditrysia</taxon>
        <taxon>Bombycoidea</taxon>
        <taxon>Bombycidae</taxon>
        <taxon>Bombycinae</taxon>
        <taxon>Bombyx</taxon>
    </lineage>
</organism>
<keyword evidence="2" id="KW-0378">Hydrolase</keyword>
<dbReference type="CDD" id="cd18791">
    <property type="entry name" value="SF2_C_RHA"/>
    <property type="match status" value="1"/>
</dbReference>
<reference evidence="8" key="1">
    <citation type="submission" date="2025-08" db="UniProtKB">
        <authorList>
            <consortium name="RefSeq"/>
        </authorList>
    </citation>
    <scope>IDENTIFICATION</scope>
    <source>
        <tissue evidence="8">Silk gland</tissue>
    </source>
</reference>
<feature type="domain" description="Helicase ATP-binding" evidence="5">
    <location>
        <begin position="327"/>
        <end position="490"/>
    </location>
</feature>
<dbReference type="Pfam" id="PF00270">
    <property type="entry name" value="DEAD"/>
    <property type="match status" value="1"/>
</dbReference>
<dbReference type="GO" id="GO:0016787">
    <property type="term" value="F:hydrolase activity"/>
    <property type="evidence" value="ECO:0007669"/>
    <property type="project" value="UniProtKB-KW"/>
</dbReference>
<dbReference type="PANTHER" id="PTHR18934">
    <property type="entry name" value="ATP-DEPENDENT RNA HELICASE"/>
    <property type="match status" value="1"/>
</dbReference>
<dbReference type="OrthoDB" id="5600252at2759"/>
<proteinExistence type="predicted"/>
<dbReference type="Gene3D" id="1.20.120.1080">
    <property type="match status" value="1"/>
</dbReference>
<sequence>MFLCKSSVTRSSIWTKYNFYDSLLNNVGQRYRGYISFQKLAKTTIFSSNKNIFKQANKLKINCPLRKLSSNILSGDEKNLKSAQEEKDLNIISKIFPQPRVTLNILQSRTPEKAFEVFYKQNIVTLKGKKKKMLQNDWNCTYAFVWPEKVKFESTAISKRLAAEKAASKALHWLYINNRIDENGAPIYDRDVLNDIRGNLNEPIQITISDKSMERIDKIWNDYESGIKEIYEATFKEARQRLLQTSLVTKDSTIDEDDYSDNVFENENCTNDIFEQKSNVHPVYGRIITEPSENTLTKRERTLTRKFELYDAEKTPLPIDGYAKQISEAVEASRVTVVVGEAGCGKSTRVPIALLQNSLLSTAIVSEPRRVAAIGLAQRVASELGEEVGETVGYQVRLHSKPPRPPAGSVLYCTSGVLLRRLQANPGLVGCTHVLIDEAHERDVNTDVTLLLLKRALKINSELKVIIMSATLDVDVFTRYFGQCPVIAVPGRTYPVEVTYLDDIQKKFNLNLPKTMESISRAGGRPTVHCQEIAEVIKAIDRTQEEGAILVFLPGWAEIKYTMQILEEHYRGSNLHMLVPVHSRLSALEQARIFSAAAAGVRRVLLATNVAETSLTVPDVTHVLDTGAHRENTTDQSAGTLCLETAWVSQAAAKQRCGRAGRVRAGHCYKLYTRQKEQEFRPHSTPEILRVPLVQTVLDCKSYAPDDRIEDFLSQLPEPPGSDAIDFAVNDLVEIGALTGRQQLTRLGGLLCGLALAPRVAVCLLHSVAIGNVIAAATIATHVSDNLQLFHDAAQRKAEILEMKRKFSPTCDYSALYWIQREFEQKLSELGGGEAGRWCTQHGLSRERLKNVKDLTNLYLEQLLKTGVVEPTIEAEELNRFSGIDELTSAVLLSGSDALLTASRRLRTKGKLATETVLYTSSRERAHVSSESVNHNVIKRGDKCKLIAYFGGHRSAERRALVLHKTSLVPPQTALLFSPSDVRKEASDSETTILSIPKHNLRIHMPTCQADYLLKAREMLWNTFKYQIERNMNTLDYGDNTKVSRFRVRLVKSIGRILVEGSRECLEGKKEKVFVDDE</sequence>
<dbReference type="GO" id="GO:0003678">
    <property type="term" value="F:DNA helicase activity"/>
    <property type="evidence" value="ECO:0007669"/>
    <property type="project" value="TreeGrafter"/>
</dbReference>